<feature type="domain" description="Helix-turn-helix" evidence="1">
    <location>
        <begin position="19"/>
        <end position="66"/>
    </location>
</feature>
<name>A0A0X8VCA5_ANAPI</name>
<reference evidence="3" key="4">
    <citation type="submission" date="2016-11" db="EMBL/GenBank/DDBJ databases">
        <authorList>
            <person name="Varghese N."/>
            <person name="Submissions S."/>
        </authorList>
    </citation>
    <scope>NUCLEOTIDE SEQUENCE</scope>
    <source>
        <strain evidence="3">DSM 1682</strain>
    </source>
</reference>
<sequence length="78" mass="9039">MKTTKRWDDVPVIFDLAFAATLTGFSSERLRQLSRAGEFPARKIGIGNHAVWRIDKDEFVSWWESKKIQGVDKHAKYT</sequence>
<reference evidence="4" key="2">
    <citation type="submission" date="2016-01" db="EMBL/GenBank/DDBJ databases">
        <authorList>
            <person name="Poehlein A."/>
            <person name="Schlien K."/>
            <person name="Gottschalk G."/>
            <person name="Buckel W."/>
            <person name="Daniel R."/>
        </authorList>
    </citation>
    <scope>NUCLEOTIDE SEQUENCE [LARGE SCALE GENOMIC DNA]</scope>
    <source>
        <strain evidence="4">X2</strain>
    </source>
</reference>
<gene>
    <name evidence="2" type="ORF">CPRO_07500</name>
    <name evidence="3" type="ORF">SAMN02745151_00729</name>
</gene>
<dbReference type="EMBL" id="FQUA01000002">
    <property type="protein sequence ID" value="SHE44393.1"/>
    <property type="molecule type" value="Genomic_DNA"/>
</dbReference>
<dbReference type="Proteomes" id="UP000184204">
    <property type="component" value="Unassembled WGS sequence"/>
</dbReference>
<dbReference type="AlphaFoldDB" id="A0A0X8VCA5"/>
<evidence type="ECO:0000313" key="3">
    <source>
        <dbReference type="EMBL" id="SHE44393.1"/>
    </source>
</evidence>
<protein>
    <submittedName>
        <fullName evidence="2">Helix-turn-helix domain protein</fullName>
    </submittedName>
    <submittedName>
        <fullName evidence="3">Helix-turn-helix domain-containing protein</fullName>
    </submittedName>
</protein>
<dbReference type="KEGG" id="cpro:CPRO_07500"/>
<dbReference type="RefSeq" id="WP_066047969.1">
    <property type="nucleotide sequence ID" value="NZ_CP014223.1"/>
</dbReference>
<keyword evidence="4" id="KW-1185">Reference proteome</keyword>
<evidence type="ECO:0000313" key="4">
    <source>
        <dbReference type="Proteomes" id="UP000068026"/>
    </source>
</evidence>
<dbReference type="OrthoDB" id="26294at2"/>
<dbReference type="Proteomes" id="UP000068026">
    <property type="component" value="Chromosome"/>
</dbReference>
<evidence type="ECO:0000313" key="5">
    <source>
        <dbReference type="Proteomes" id="UP000184204"/>
    </source>
</evidence>
<proteinExistence type="predicted"/>
<dbReference type="EMBL" id="CP014223">
    <property type="protein sequence ID" value="AMJ40351.1"/>
    <property type="molecule type" value="Genomic_DNA"/>
</dbReference>
<evidence type="ECO:0000259" key="1">
    <source>
        <dbReference type="Pfam" id="PF12728"/>
    </source>
</evidence>
<dbReference type="InterPro" id="IPR041657">
    <property type="entry name" value="HTH_17"/>
</dbReference>
<reference evidence="2 4" key="1">
    <citation type="journal article" date="2016" name="Genome Announc.">
        <title>Complete Genome Sequence of the Amino Acid-Fermenting Clostridium propionicum X2 (DSM 1682).</title>
        <authorList>
            <person name="Poehlein A."/>
            <person name="Schlien K."/>
            <person name="Chowdhury N.P."/>
            <person name="Gottschalk G."/>
            <person name="Buckel W."/>
            <person name="Daniel R."/>
        </authorList>
    </citation>
    <scope>NUCLEOTIDE SEQUENCE [LARGE SCALE GENOMIC DNA]</scope>
    <source>
        <strain evidence="2 4">X2</strain>
    </source>
</reference>
<reference evidence="5" key="3">
    <citation type="submission" date="2016-11" db="EMBL/GenBank/DDBJ databases">
        <authorList>
            <person name="Jaros S."/>
            <person name="Januszkiewicz K."/>
            <person name="Wedrychowicz H."/>
        </authorList>
    </citation>
    <scope>NUCLEOTIDE SEQUENCE [LARGE SCALE GENOMIC DNA]</scope>
    <source>
        <strain evidence="5">DSM 1682</strain>
    </source>
</reference>
<evidence type="ECO:0000313" key="2">
    <source>
        <dbReference type="EMBL" id="AMJ40351.1"/>
    </source>
</evidence>
<dbReference type="Pfam" id="PF12728">
    <property type="entry name" value="HTH_17"/>
    <property type="match status" value="1"/>
</dbReference>
<accession>A0A0X8VCA5</accession>
<organism evidence="3 5">
    <name type="scientific">Anaerotignum propionicum DSM 1682</name>
    <dbReference type="NCBI Taxonomy" id="991789"/>
    <lineage>
        <taxon>Bacteria</taxon>
        <taxon>Bacillati</taxon>
        <taxon>Bacillota</taxon>
        <taxon>Clostridia</taxon>
        <taxon>Lachnospirales</taxon>
        <taxon>Anaerotignaceae</taxon>
        <taxon>Anaerotignum</taxon>
    </lineage>
</organism>